<organism evidence="1">
    <name type="scientific">Vibrio alginolyticus</name>
    <dbReference type="NCBI Taxonomy" id="663"/>
    <lineage>
        <taxon>Bacteria</taxon>
        <taxon>Pseudomonadati</taxon>
        <taxon>Pseudomonadota</taxon>
        <taxon>Gammaproteobacteria</taxon>
        <taxon>Vibrionales</taxon>
        <taxon>Vibrionaceae</taxon>
        <taxon>Vibrio</taxon>
    </lineage>
</organism>
<dbReference type="EMBL" id="CP017904">
    <property type="protein sequence ID" value="ARP21699.1"/>
    <property type="molecule type" value="Genomic_DNA"/>
</dbReference>
<keyword evidence="1" id="KW-0614">Plasmid</keyword>
<dbReference type="RefSeq" id="WP_025767384.1">
    <property type="nucleotide sequence ID" value="NZ_CP017893.1"/>
</dbReference>
<name>A0A1W6TLG0_VIBAL</name>
<reference evidence="1" key="1">
    <citation type="submission" date="2016-10" db="EMBL/GenBank/DDBJ databases">
        <title>The High Quality Genome of Vibrio alginolyticus K01M1.</title>
        <authorList>
            <person name="Wendling C."/>
            <person name="Chibani C.M."/>
            <person name="Hertel R."/>
            <person name="Sproer C."/>
            <person name="Bunk B."/>
            <person name="Overmann J."/>
            <person name="Roth O."/>
            <person name="Liesegang H."/>
        </authorList>
    </citation>
    <scope>NUCLEOTIDE SEQUENCE</scope>
    <source>
        <strain evidence="1">K05K4</strain>
        <plasmid evidence="1">pL289</plasmid>
    </source>
</reference>
<evidence type="ECO:0000313" key="1">
    <source>
        <dbReference type="EMBL" id="ARP21699.1"/>
    </source>
</evidence>
<accession>A0A1W6TLG0</accession>
<gene>
    <name evidence="1" type="ORF">K05K4_49900</name>
</gene>
<geneLocation type="plasmid" evidence="1">
    <name>pL289</name>
</geneLocation>
<sequence>MITRRYYHGTSLTNLKSIIRSGLINPHSYDPNWYLLATDFETASDHKQRCVLDTHHHYVIEFELLLEEEDWDNDVFWTGYPMLNPEYAFSERKIWASPRETIPTSCIKAIHRVNLKSLEMSLLDLNQVFLELM</sequence>
<dbReference type="AlphaFoldDB" id="A0A1W6TLG0"/>
<proteinExistence type="predicted"/>
<protein>
    <submittedName>
        <fullName evidence="1">Uncharacterized protein</fullName>
    </submittedName>
</protein>